<dbReference type="InterPro" id="IPR027417">
    <property type="entry name" value="P-loop_NTPase"/>
</dbReference>
<dbReference type="Proteomes" id="UP000223102">
    <property type="component" value="Segment"/>
</dbReference>
<dbReference type="EMBL" id="KT070867">
    <property type="protein sequence ID" value="AKQ08398.1"/>
    <property type="molecule type" value="Genomic_DNA"/>
</dbReference>
<reference evidence="1 2" key="1">
    <citation type="submission" date="2015-06" db="EMBL/GenBank/DDBJ databases">
        <title>Complete genome sequence of Bacillus cereus phage PBC2.</title>
        <authorList>
            <person name="Kong M."/>
            <person name="Ryu S."/>
        </authorList>
    </citation>
    <scope>NUCLEOTIDE SEQUENCE [LARGE SCALE GENOMIC DNA]</scope>
</reference>
<dbReference type="Gene3D" id="3.40.50.300">
    <property type="entry name" value="P-loop containing nucleotide triphosphate hydrolases"/>
    <property type="match status" value="1"/>
</dbReference>
<proteinExistence type="predicted"/>
<keyword evidence="1" id="KW-0418">Kinase</keyword>
<dbReference type="Pfam" id="PF13238">
    <property type="entry name" value="AAA_18"/>
    <property type="match status" value="1"/>
</dbReference>
<name>A0A218KBZ0_9CAUD</name>
<evidence type="ECO:0000313" key="1">
    <source>
        <dbReference type="EMBL" id="AKQ08398.1"/>
    </source>
</evidence>
<sequence length="176" mass="20512">MIIILEGCDCVGKTTFANKLSERTGYEIVKGSSFEISELGADGMFEHMMELLDRNDIIIDRFYQSNYIYGSKYNYPMMSYEQYSALIEKMNKRALVVYLYAPVEVLEERMKNRGDEHIKTDDIKDIMETYRKVMTSKTAPRTMLSLNTHDSNFDIATSMVSEFAKMQETKMYIRNS</sequence>
<evidence type="ECO:0000313" key="2">
    <source>
        <dbReference type="Proteomes" id="UP000223102"/>
    </source>
</evidence>
<dbReference type="SUPFAM" id="SSF52540">
    <property type="entry name" value="P-loop containing nucleoside triphosphate hydrolases"/>
    <property type="match status" value="1"/>
</dbReference>
<protein>
    <submittedName>
        <fullName evidence="1">Deoxynucleoside kinase</fullName>
    </submittedName>
</protein>
<keyword evidence="1" id="KW-0808">Transferase</keyword>
<organism evidence="1 2">
    <name type="scientific">Bacillus phage PBC2</name>
    <dbReference type="NCBI Taxonomy" id="1675029"/>
    <lineage>
        <taxon>Viruses</taxon>
        <taxon>Duplodnaviria</taxon>
        <taxon>Heunggongvirae</taxon>
        <taxon>Uroviricota</taxon>
        <taxon>Caudoviricetes</taxon>
        <taxon>Andregratiavirinae</taxon>
        <taxon>Haetaevirus</taxon>
        <taxon>Haetaevirus PBC2</taxon>
    </lineage>
</organism>
<accession>A0A218KBZ0</accession>
<gene>
    <name evidence="1" type="ORF">PBC2_083</name>
</gene>
<dbReference type="GO" id="GO:0016301">
    <property type="term" value="F:kinase activity"/>
    <property type="evidence" value="ECO:0007669"/>
    <property type="project" value="UniProtKB-KW"/>
</dbReference>
<keyword evidence="2" id="KW-1185">Reference proteome</keyword>